<dbReference type="Gene3D" id="3.10.100.10">
    <property type="entry name" value="Mannose-Binding Protein A, subunit A"/>
    <property type="match status" value="1"/>
</dbReference>
<evidence type="ECO:0000313" key="3">
    <source>
        <dbReference type="Proteomes" id="UP000507470"/>
    </source>
</evidence>
<sequence>MHDNLKDLTTLYIITGNTTSSSLMNDCRNVDDKICIDMEVSNPGFCKNTSNIATKLCPLMCKKCFRCFSCNDIDTIKNCNTTTTCHDGKLCSKLKVSTDHIFGKRQQLQLNGACCDKPLCNRNAPTTTTPTYRITSTPASSTGCHQTLKSCPPGFHGYNSSCFYAGSVEMTWYQAKKFCINKCAKLADFESVKELIDVSNIRLHSSGFHHGIPIILQYLCSGPMDGLRVIVKNWTWSSTGSPINAELTQQLIVMDTFLDPNSCLWIYKHVGPFHTRESYCSEMHNPLCEVKIDPE</sequence>
<protein>
    <recommendedName>
        <fullName evidence="1">C-type lectin domain-containing protein</fullName>
    </recommendedName>
</protein>
<dbReference type="SMART" id="SM00034">
    <property type="entry name" value="CLECT"/>
    <property type="match status" value="1"/>
</dbReference>
<accession>A0A6J8B353</accession>
<dbReference type="InterPro" id="IPR001304">
    <property type="entry name" value="C-type_lectin-like"/>
</dbReference>
<dbReference type="InterPro" id="IPR016187">
    <property type="entry name" value="CTDL_fold"/>
</dbReference>
<dbReference type="EMBL" id="CACVKT020002431">
    <property type="protein sequence ID" value="CAC5377923.1"/>
    <property type="molecule type" value="Genomic_DNA"/>
</dbReference>
<dbReference type="AlphaFoldDB" id="A0A6J8B353"/>
<gene>
    <name evidence="2" type="ORF">MCOR_14181</name>
</gene>
<dbReference type="SUPFAM" id="SSF56436">
    <property type="entry name" value="C-type lectin-like"/>
    <property type="match status" value="1"/>
</dbReference>
<evidence type="ECO:0000259" key="1">
    <source>
        <dbReference type="SMART" id="SM00034"/>
    </source>
</evidence>
<dbReference type="InterPro" id="IPR016186">
    <property type="entry name" value="C-type_lectin-like/link_sf"/>
</dbReference>
<organism evidence="2 3">
    <name type="scientific">Mytilus coruscus</name>
    <name type="common">Sea mussel</name>
    <dbReference type="NCBI Taxonomy" id="42192"/>
    <lineage>
        <taxon>Eukaryota</taxon>
        <taxon>Metazoa</taxon>
        <taxon>Spiralia</taxon>
        <taxon>Lophotrochozoa</taxon>
        <taxon>Mollusca</taxon>
        <taxon>Bivalvia</taxon>
        <taxon>Autobranchia</taxon>
        <taxon>Pteriomorphia</taxon>
        <taxon>Mytilida</taxon>
        <taxon>Mytiloidea</taxon>
        <taxon>Mytilidae</taxon>
        <taxon>Mytilinae</taxon>
        <taxon>Mytilus</taxon>
    </lineage>
</organism>
<name>A0A6J8B353_MYTCO</name>
<reference evidence="2 3" key="1">
    <citation type="submission" date="2020-06" db="EMBL/GenBank/DDBJ databases">
        <authorList>
            <person name="Li R."/>
            <person name="Bekaert M."/>
        </authorList>
    </citation>
    <scope>NUCLEOTIDE SEQUENCE [LARGE SCALE GENOMIC DNA]</scope>
    <source>
        <strain evidence="3">wild</strain>
    </source>
</reference>
<dbReference type="Proteomes" id="UP000507470">
    <property type="component" value="Unassembled WGS sequence"/>
</dbReference>
<keyword evidence="3" id="KW-1185">Reference proteome</keyword>
<feature type="domain" description="C-type lectin" evidence="1">
    <location>
        <begin position="151"/>
        <end position="289"/>
    </location>
</feature>
<proteinExistence type="predicted"/>
<evidence type="ECO:0000313" key="2">
    <source>
        <dbReference type="EMBL" id="CAC5377923.1"/>
    </source>
</evidence>
<dbReference type="OrthoDB" id="6068687at2759"/>